<dbReference type="EMBL" id="MU275924">
    <property type="protein sequence ID" value="KAI0046506.1"/>
    <property type="molecule type" value="Genomic_DNA"/>
</dbReference>
<keyword evidence="2" id="KW-1185">Reference proteome</keyword>
<organism evidence="1 2">
    <name type="scientific">Auriscalpium vulgare</name>
    <dbReference type="NCBI Taxonomy" id="40419"/>
    <lineage>
        <taxon>Eukaryota</taxon>
        <taxon>Fungi</taxon>
        <taxon>Dikarya</taxon>
        <taxon>Basidiomycota</taxon>
        <taxon>Agaricomycotina</taxon>
        <taxon>Agaricomycetes</taxon>
        <taxon>Russulales</taxon>
        <taxon>Auriscalpiaceae</taxon>
        <taxon>Auriscalpium</taxon>
    </lineage>
</organism>
<evidence type="ECO:0000313" key="1">
    <source>
        <dbReference type="EMBL" id="KAI0046506.1"/>
    </source>
</evidence>
<reference evidence="1" key="2">
    <citation type="journal article" date="2022" name="New Phytol.">
        <title>Evolutionary transition to the ectomycorrhizal habit in the genomes of a hyperdiverse lineage of mushroom-forming fungi.</title>
        <authorList>
            <person name="Looney B."/>
            <person name="Miyauchi S."/>
            <person name="Morin E."/>
            <person name="Drula E."/>
            <person name="Courty P.E."/>
            <person name="Kohler A."/>
            <person name="Kuo A."/>
            <person name="LaButti K."/>
            <person name="Pangilinan J."/>
            <person name="Lipzen A."/>
            <person name="Riley R."/>
            <person name="Andreopoulos W."/>
            <person name="He G."/>
            <person name="Johnson J."/>
            <person name="Nolan M."/>
            <person name="Tritt A."/>
            <person name="Barry K.W."/>
            <person name="Grigoriev I.V."/>
            <person name="Nagy L.G."/>
            <person name="Hibbett D."/>
            <person name="Henrissat B."/>
            <person name="Matheny P.B."/>
            <person name="Labbe J."/>
            <person name="Martin F.M."/>
        </authorList>
    </citation>
    <scope>NUCLEOTIDE SEQUENCE</scope>
    <source>
        <strain evidence="1">FP105234-sp</strain>
    </source>
</reference>
<evidence type="ECO:0000313" key="2">
    <source>
        <dbReference type="Proteomes" id="UP000814033"/>
    </source>
</evidence>
<proteinExistence type="predicted"/>
<comment type="caution">
    <text evidence="1">The sequence shown here is derived from an EMBL/GenBank/DDBJ whole genome shotgun (WGS) entry which is preliminary data.</text>
</comment>
<reference evidence="1" key="1">
    <citation type="submission" date="2021-02" db="EMBL/GenBank/DDBJ databases">
        <authorList>
            <consortium name="DOE Joint Genome Institute"/>
            <person name="Ahrendt S."/>
            <person name="Looney B.P."/>
            <person name="Miyauchi S."/>
            <person name="Morin E."/>
            <person name="Drula E."/>
            <person name="Courty P.E."/>
            <person name="Chicoki N."/>
            <person name="Fauchery L."/>
            <person name="Kohler A."/>
            <person name="Kuo A."/>
            <person name="Labutti K."/>
            <person name="Pangilinan J."/>
            <person name="Lipzen A."/>
            <person name="Riley R."/>
            <person name="Andreopoulos W."/>
            <person name="He G."/>
            <person name="Johnson J."/>
            <person name="Barry K.W."/>
            <person name="Grigoriev I.V."/>
            <person name="Nagy L."/>
            <person name="Hibbett D."/>
            <person name="Henrissat B."/>
            <person name="Matheny P.B."/>
            <person name="Labbe J."/>
            <person name="Martin F."/>
        </authorList>
    </citation>
    <scope>NUCLEOTIDE SEQUENCE</scope>
    <source>
        <strain evidence="1">FP105234-sp</strain>
    </source>
</reference>
<protein>
    <submittedName>
        <fullName evidence="1">Kinase-like protein</fullName>
    </submittedName>
</protein>
<accession>A0ACB8RRY4</accession>
<feature type="non-terminal residue" evidence="1">
    <location>
        <position position="361"/>
    </location>
</feature>
<gene>
    <name evidence="1" type="ORF">FA95DRAFT_1542522</name>
</gene>
<dbReference type="Proteomes" id="UP000814033">
    <property type="component" value="Unassembled WGS sequence"/>
</dbReference>
<sequence>MSSILKDNNLIGLVLMKRYQFVEILGSGAFGVVYRAKDIVATKGTQYAIKCMPRYPACSPEAQAQEREWYMQSLVDDHPNVVSLHEIHTVDKYVFLVFDLCPSGDLFSAITERKVFYQNDDLIKLAFVQIIDALAHCHSKGVAHRDLKPENILASEDGTSIFLSDFGLATEDIELPPSHRAGSGHYMSPECLGIDIRLPSFSTQTADVWALGVILVNMLTGRTLWKRAIVDDEFFEHFLHDKRCLIDQFDISEEANTLLRRIFDMNPFTRPSLDSIRAEVLAISTFYLTDDEIDPHWEEAFSEQAFLGSPERSDISLSPSFGRMYSPDEEYLFASPADLDRSFWRFRRPKNQSTSPISWSP</sequence>
<name>A0ACB8RRY4_9AGAM</name>